<evidence type="ECO:0000256" key="1">
    <source>
        <dbReference type="ARBA" id="ARBA00005698"/>
    </source>
</evidence>
<comment type="catalytic activity">
    <reaction evidence="2">
        <text>a quinone + NADH + 5 H(+)(in) = a quinol + NAD(+) + 4 H(+)(out)</text>
        <dbReference type="Rhea" id="RHEA:57888"/>
        <dbReference type="ChEBI" id="CHEBI:15378"/>
        <dbReference type="ChEBI" id="CHEBI:24646"/>
        <dbReference type="ChEBI" id="CHEBI:57540"/>
        <dbReference type="ChEBI" id="CHEBI:57945"/>
        <dbReference type="ChEBI" id="CHEBI:132124"/>
    </reaction>
</comment>
<dbReference type="PANTHER" id="PTHR33269">
    <property type="entry name" value="NADH-UBIQUINONE OXIDOREDUCTASE CHAIN 6"/>
    <property type="match status" value="1"/>
</dbReference>
<feature type="transmembrane region" description="Helical" evidence="2">
    <location>
        <begin position="12"/>
        <end position="31"/>
    </location>
</feature>
<dbReference type="GO" id="GO:0008137">
    <property type="term" value="F:NADH dehydrogenase (ubiquinone) activity"/>
    <property type="evidence" value="ECO:0007669"/>
    <property type="project" value="UniProtKB-UniRule"/>
</dbReference>
<keyword evidence="2" id="KW-0812">Transmembrane</keyword>
<dbReference type="GO" id="GO:0005886">
    <property type="term" value="C:plasma membrane"/>
    <property type="evidence" value="ECO:0007669"/>
    <property type="project" value="UniProtKB-SubCell"/>
</dbReference>
<dbReference type="InterPro" id="IPR001457">
    <property type="entry name" value="NADH_UbQ/plastoQ_OxRdtase_su6"/>
</dbReference>
<keyword evidence="2" id="KW-1133">Transmembrane helix</keyword>
<dbReference type="AlphaFoldDB" id="A0A7V8VEA7"/>
<dbReference type="EMBL" id="JACEFB010000006">
    <property type="protein sequence ID" value="MBA2226454.1"/>
    <property type="molecule type" value="Genomic_DNA"/>
</dbReference>
<feature type="transmembrane region" description="Helical" evidence="2">
    <location>
        <begin position="70"/>
        <end position="90"/>
    </location>
</feature>
<name>A0A7V8VEA7_9BACT</name>
<protein>
    <recommendedName>
        <fullName evidence="2">NADH-quinone oxidoreductase subunit J</fullName>
        <ecNumber evidence="2">7.1.1.-</ecNumber>
    </recommendedName>
</protein>
<dbReference type="Proteomes" id="UP000542342">
    <property type="component" value="Unassembled WGS sequence"/>
</dbReference>
<comment type="similarity">
    <text evidence="1 2">Belongs to the complex I subunit 6 family.</text>
</comment>
<gene>
    <name evidence="4" type="ORF">H0921_09810</name>
</gene>
<dbReference type="RefSeq" id="WP_194537897.1">
    <property type="nucleotide sequence ID" value="NZ_JACEFB010000006.1"/>
</dbReference>
<feature type="transmembrane region" description="Helical" evidence="2">
    <location>
        <begin position="38"/>
        <end position="58"/>
    </location>
</feature>
<dbReference type="Pfam" id="PF00499">
    <property type="entry name" value="Oxidored_q3"/>
    <property type="match status" value="1"/>
</dbReference>
<dbReference type="InterPro" id="IPR042106">
    <property type="entry name" value="Nuo/plastoQ_OxRdtase_6_NuoJ"/>
</dbReference>
<dbReference type="EC" id="7.1.1.-" evidence="2"/>
<comment type="function">
    <text evidence="2">NDH-1 shuttles electrons from NADH, via FMN and iron-sulfur (Fe-S) centers, to quinones in the respiratory chain. Couples the redox reaction to proton translocation (for every two electrons transferred, four hydrogen ions are translocated across the cytoplasmic membrane), and thus conserves the redox energy in a proton gradient.</text>
</comment>
<comment type="subcellular location">
    <subcellularLocation>
        <location evidence="2">Cell membrane</location>
        <topology evidence="2">Multi-pass membrane protein</topology>
    </subcellularLocation>
</comment>
<feature type="transmembrane region" description="Helical" evidence="2">
    <location>
        <begin position="125"/>
        <end position="147"/>
    </location>
</feature>
<keyword evidence="2" id="KW-0520">NAD</keyword>
<keyword evidence="2" id="KW-1003">Cell membrane</keyword>
<accession>A0A7V8VEA7</accession>
<proteinExistence type="inferred from homology"/>
<comment type="caution">
    <text evidence="4">The sequence shown here is derived from an EMBL/GenBank/DDBJ whole genome shotgun (WGS) entry which is preliminary data.</text>
</comment>
<organism evidence="4 5">
    <name type="scientific">Thermogemmata fonticola</name>
    <dbReference type="NCBI Taxonomy" id="2755323"/>
    <lineage>
        <taxon>Bacteria</taxon>
        <taxon>Pseudomonadati</taxon>
        <taxon>Planctomycetota</taxon>
        <taxon>Planctomycetia</taxon>
        <taxon>Gemmatales</taxon>
        <taxon>Gemmataceae</taxon>
        <taxon>Thermogemmata</taxon>
    </lineage>
</organism>
<sequence length="429" mass="46295">MEASSLSTMLNSIGPVALVVVLAVIGSSWLLPRPRGRFVSGGVTAWVAAVGILAVWLYERWGRPTSDAVGSLLFVLFALAALLGGATLVVQRNPARGAMAFAFSILGVCGLFLLLAAPFLMAVTIIVYAGAIIVTFLFVLMLSRTAGPSDENDRSREPLLGSLAGFAFAGLVLWLLHLSTPGDESASAFATAAPEWKTERKGGMAKIDEGQTGNWKESRSEGTAPEATTARAHKDLLTVLTNAERQKLQEALRRLDQAGEVLAGDLRHDREKRIEYFEAVKDLVVQVVGAAREDEMGAAIEGTLSERLLLPVHATGVSMPLYRSDPQVRGIIAQARRVRATNWEVFKQIEGQLLSERPERVTLEREIQALRRELVLLLGYGEMPARTVSNLAYVMYSEYLLAVEAIGVLLLIATVGAVAVAQRYKGEGG</sequence>
<dbReference type="Gene3D" id="1.20.120.1200">
    <property type="entry name" value="NADH-ubiquinone/plastoquinone oxidoreductase chain 6, subunit NuoJ"/>
    <property type="match status" value="2"/>
</dbReference>
<keyword evidence="2" id="KW-0874">Quinone</keyword>
<dbReference type="PANTHER" id="PTHR33269:SF17">
    <property type="entry name" value="NADH-UBIQUINONE OXIDOREDUCTASE CHAIN 6"/>
    <property type="match status" value="1"/>
</dbReference>
<feature type="transmembrane region" description="Helical" evidence="2">
    <location>
        <begin position="159"/>
        <end position="177"/>
    </location>
</feature>
<feature type="transmembrane region" description="Helical" evidence="2">
    <location>
        <begin position="97"/>
        <end position="119"/>
    </location>
</feature>
<evidence type="ECO:0000256" key="3">
    <source>
        <dbReference type="SAM" id="MobiDB-lite"/>
    </source>
</evidence>
<dbReference type="GO" id="GO:0048038">
    <property type="term" value="F:quinone binding"/>
    <property type="evidence" value="ECO:0007669"/>
    <property type="project" value="UniProtKB-UniRule"/>
</dbReference>
<evidence type="ECO:0000313" key="4">
    <source>
        <dbReference type="EMBL" id="MBA2226454.1"/>
    </source>
</evidence>
<keyword evidence="2" id="KW-0472">Membrane</keyword>
<comment type="caution">
    <text evidence="2">Lacks conserved residue(s) required for the propagation of feature annotation.</text>
</comment>
<evidence type="ECO:0000313" key="5">
    <source>
        <dbReference type="Proteomes" id="UP000542342"/>
    </source>
</evidence>
<evidence type="ECO:0000256" key="2">
    <source>
        <dbReference type="RuleBase" id="RU004429"/>
    </source>
</evidence>
<feature type="region of interest" description="Disordered" evidence="3">
    <location>
        <begin position="207"/>
        <end position="228"/>
    </location>
</feature>
<keyword evidence="5" id="KW-1185">Reference proteome</keyword>
<feature type="transmembrane region" description="Helical" evidence="2">
    <location>
        <begin position="399"/>
        <end position="421"/>
    </location>
</feature>
<reference evidence="4 5" key="1">
    <citation type="submission" date="2020-07" db="EMBL/GenBank/DDBJ databases">
        <title>Thermogemmata thermophila gen. nov., sp. nov., a novel moderate thermophilic planctomycete from a Kamchatka hot spring.</title>
        <authorList>
            <person name="Elcheninov A.G."/>
            <person name="Podosokorskaya O.A."/>
            <person name="Kovaleva O.L."/>
            <person name="Novikov A."/>
            <person name="Bonch-Osmolovskaya E.A."/>
            <person name="Toshchakov S.V."/>
            <person name="Kublanov I.V."/>
        </authorList>
    </citation>
    <scope>NUCLEOTIDE SEQUENCE [LARGE SCALE GENOMIC DNA]</scope>
    <source>
        <strain evidence="4 5">2918</strain>
    </source>
</reference>